<feature type="region of interest" description="Disordered" evidence="1">
    <location>
        <begin position="477"/>
        <end position="519"/>
    </location>
</feature>
<evidence type="ECO:0000256" key="1">
    <source>
        <dbReference type="SAM" id="MobiDB-lite"/>
    </source>
</evidence>
<evidence type="ECO:0000313" key="3">
    <source>
        <dbReference type="EMBL" id="KAK3203193.1"/>
    </source>
</evidence>
<evidence type="ECO:0000313" key="4">
    <source>
        <dbReference type="Proteomes" id="UP001280581"/>
    </source>
</evidence>
<dbReference type="Proteomes" id="UP001280581">
    <property type="component" value="Unassembled WGS sequence"/>
</dbReference>
<feature type="compositionally biased region" description="Basic and acidic residues" evidence="1">
    <location>
        <begin position="490"/>
        <end position="506"/>
    </location>
</feature>
<protein>
    <recommendedName>
        <fullName evidence="2">C2H2-type domain-containing protein</fullName>
    </recommendedName>
</protein>
<feature type="region of interest" description="Disordered" evidence="1">
    <location>
        <begin position="887"/>
        <end position="924"/>
    </location>
</feature>
<comment type="caution">
    <text evidence="3">The sequence shown here is derived from an EMBL/GenBank/DDBJ whole genome shotgun (WGS) entry which is preliminary data.</text>
</comment>
<name>A0AAN6LRP3_9PLEO</name>
<sequence length="990" mass="111650">MPPPRRTLPLRPWHPPRTSVHARWASQGPRTASNGQPDDGAPGGRDEADAPQNDQKAAGRWPALASSLKLFSKTPPSPETNAEPARSPPPPADPPSGTTCLVCAHDFKSPLTLRNHIIKNNHIASWPVVYTSLDQVLQERSKKLRYDFAGWNSPWSKTRLKDVQGEAIRSCASCSTPLRSLEAVTLHILSSKQCIGAKPNSFACLQCEEIFDTPEQAHHHVQSSPACVTALKMRPASLDPRSMSALHDKRLIMADHMYRSYFELLVAIYSELEAMASPVTAPITRTVYAYLFPVYVHAKNTKRYSMFRYFYGNPQLRRELYGSPSSIIRQLLIQYTASLSALLDVSRVLATLPSSLTAGMMKSTIMYIRPIHREAKKRQDPFLLPILEQHAALLDAKKNKVRKVHLRPTEHESSSSAKPKSTTVKVHSSSEEGHFVPKTKEPPVRIENQQPDESDLKLQLDQLKEQVRLLQEKLAGSQVSTNATSPGDVNQEKIEGSEVSSDKSWLEDINQSSPPVPGRRYASTIQAQLVNQKIRASLAGELPLDEIDTLTPPPDLLSSPARITENVLDGQRLVRQTHTQAKSMDPSEDLNMDEIGNNVPVEAGADQAEPTILDLPLLDELFPEARNYIQPHYTKRNPYPRLDLPSSAPLVRMYSPKKKLNDRERYIQAFQNSSEMLSALQLLYCSTELTEADFRRVIPQGRHIEGWARDGEIHKIIPGRDPLSLERLPFYYLVFKNPEAALKYQNNAARLHKLSKLYGYSNTVFAIPPPPGLLENGEDLHAALSSYSLTPPGQDLHLNMVMQPYNPSLSRLIAQGGYPLVASATTSTDKPIHKVLLYIEGYEPTPYDIYQVLMQDASMRGIVWPFVREHQSVYRLRDVMDTKTRFRSVSTANPRAARTDKNSHDPYAEFLGHNSTDESEDDNGQDAKAINQLIMNRVYNRWIVEFSDEDAAKRFARLWHRKILPMQASVKHRTWRDLEEARMCNAEYLW</sequence>
<feature type="domain" description="C2H2-type" evidence="2">
    <location>
        <begin position="100"/>
        <end position="122"/>
    </location>
</feature>
<feature type="compositionally biased region" description="Polar residues" evidence="1">
    <location>
        <begin position="414"/>
        <end position="427"/>
    </location>
</feature>
<gene>
    <name evidence="3" type="ORF">GRF29_112g493604</name>
</gene>
<dbReference type="EMBL" id="WVTA01000011">
    <property type="protein sequence ID" value="KAK3203193.1"/>
    <property type="molecule type" value="Genomic_DNA"/>
</dbReference>
<proteinExistence type="predicted"/>
<reference evidence="3 4" key="1">
    <citation type="submission" date="2021-02" db="EMBL/GenBank/DDBJ databases">
        <title>Genome assembly of Pseudopithomyces chartarum.</title>
        <authorList>
            <person name="Jauregui R."/>
            <person name="Singh J."/>
            <person name="Voisey C."/>
        </authorList>
    </citation>
    <scope>NUCLEOTIDE SEQUENCE [LARGE SCALE GENOMIC DNA]</scope>
    <source>
        <strain evidence="3 4">AGR01</strain>
    </source>
</reference>
<feature type="compositionally biased region" description="Basic and acidic residues" evidence="1">
    <location>
        <begin position="897"/>
        <end position="907"/>
    </location>
</feature>
<keyword evidence="4" id="KW-1185">Reference proteome</keyword>
<feature type="region of interest" description="Disordered" evidence="1">
    <location>
        <begin position="405"/>
        <end position="453"/>
    </location>
</feature>
<dbReference type="PROSITE" id="PS00028">
    <property type="entry name" value="ZINC_FINGER_C2H2_1"/>
    <property type="match status" value="1"/>
</dbReference>
<organism evidence="3 4">
    <name type="scientific">Pseudopithomyces chartarum</name>
    <dbReference type="NCBI Taxonomy" id="1892770"/>
    <lineage>
        <taxon>Eukaryota</taxon>
        <taxon>Fungi</taxon>
        <taxon>Dikarya</taxon>
        <taxon>Ascomycota</taxon>
        <taxon>Pezizomycotina</taxon>
        <taxon>Dothideomycetes</taxon>
        <taxon>Pleosporomycetidae</taxon>
        <taxon>Pleosporales</taxon>
        <taxon>Massarineae</taxon>
        <taxon>Didymosphaeriaceae</taxon>
        <taxon>Pseudopithomyces</taxon>
    </lineage>
</organism>
<dbReference type="AlphaFoldDB" id="A0AAN6LRP3"/>
<dbReference type="InterPro" id="IPR013087">
    <property type="entry name" value="Znf_C2H2_type"/>
</dbReference>
<feature type="compositionally biased region" description="Polar residues" evidence="1">
    <location>
        <begin position="477"/>
        <end position="488"/>
    </location>
</feature>
<evidence type="ECO:0000259" key="2">
    <source>
        <dbReference type="PROSITE" id="PS00028"/>
    </source>
</evidence>
<feature type="compositionally biased region" description="Basic and acidic residues" evidence="1">
    <location>
        <begin position="428"/>
        <end position="444"/>
    </location>
</feature>
<accession>A0AAN6LRP3</accession>
<feature type="region of interest" description="Disordered" evidence="1">
    <location>
        <begin position="1"/>
        <end position="97"/>
    </location>
</feature>